<organism evidence="3 4">
    <name type="scientific">Candidatus Woykebacteria bacterium RBG_19FT_COMBO_43_10</name>
    <dbReference type="NCBI Taxonomy" id="1802598"/>
    <lineage>
        <taxon>Bacteria</taxon>
        <taxon>Candidatus Woykeibacteriota</taxon>
    </lineage>
</organism>
<dbReference type="EMBL" id="MHCU01000027">
    <property type="protein sequence ID" value="OGY27661.1"/>
    <property type="molecule type" value="Genomic_DNA"/>
</dbReference>
<feature type="region of interest" description="Disordered" evidence="1">
    <location>
        <begin position="1"/>
        <end position="27"/>
    </location>
</feature>
<feature type="region of interest" description="Disordered" evidence="1">
    <location>
        <begin position="71"/>
        <end position="98"/>
    </location>
</feature>
<dbReference type="PANTHER" id="PTHR34179:SF1">
    <property type="entry name" value="TUMOR PROTEIN P53-INDUCIBLE PROTEIN 13"/>
    <property type="match status" value="1"/>
</dbReference>
<evidence type="ECO:0000313" key="4">
    <source>
        <dbReference type="Proteomes" id="UP000176645"/>
    </source>
</evidence>
<feature type="compositionally biased region" description="Basic and acidic residues" evidence="1">
    <location>
        <begin position="72"/>
        <end position="86"/>
    </location>
</feature>
<feature type="compositionally biased region" description="Basic and acidic residues" evidence="1">
    <location>
        <begin position="10"/>
        <end position="27"/>
    </location>
</feature>
<feature type="transmembrane region" description="Helical" evidence="2">
    <location>
        <begin position="35"/>
        <end position="55"/>
    </location>
</feature>
<dbReference type="InterPro" id="IPR021454">
    <property type="entry name" value="DUF3105"/>
</dbReference>
<evidence type="ECO:0000313" key="3">
    <source>
        <dbReference type="EMBL" id="OGY27661.1"/>
    </source>
</evidence>
<sequence length="201" mass="22501">MAKQELPGLTKKDRKEQARKLRESQESSEKVKGNIAKIVIAIIVVVAIGAIVFVFTRPTAEKKVIGKAIPEQGREHLTQGSTKHEPYNSNPPTSGPHWPQQAECKIYTQEVPDEAVIHSLEHGAVWISYKDKNDNKLVEKLTDFAKKNLNKLLLSPRSKNDSALAIASWGRLLKLEEFDEQQINEFIKANKNNSPEPLAAC</sequence>
<keyword evidence="2" id="KW-1133">Transmembrane helix</keyword>
<dbReference type="GO" id="GO:0005737">
    <property type="term" value="C:cytoplasm"/>
    <property type="evidence" value="ECO:0007669"/>
    <property type="project" value="TreeGrafter"/>
</dbReference>
<dbReference type="PANTHER" id="PTHR34179">
    <property type="entry name" value="TUMOR PROTEIN P53-INDUCIBLE PROTEIN 13"/>
    <property type="match status" value="1"/>
</dbReference>
<keyword evidence="2" id="KW-0812">Transmembrane</keyword>
<dbReference type="Proteomes" id="UP000176645">
    <property type="component" value="Unassembled WGS sequence"/>
</dbReference>
<name>A0A1G1WJ95_9BACT</name>
<comment type="caution">
    <text evidence="3">The sequence shown here is derived from an EMBL/GenBank/DDBJ whole genome shotgun (WGS) entry which is preliminary data.</text>
</comment>
<dbReference type="AlphaFoldDB" id="A0A1G1WJ95"/>
<keyword evidence="2" id="KW-0472">Membrane</keyword>
<evidence type="ECO:0000256" key="2">
    <source>
        <dbReference type="SAM" id="Phobius"/>
    </source>
</evidence>
<dbReference type="Pfam" id="PF11303">
    <property type="entry name" value="DUF3105"/>
    <property type="match status" value="1"/>
</dbReference>
<evidence type="ECO:0000256" key="1">
    <source>
        <dbReference type="SAM" id="MobiDB-lite"/>
    </source>
</evidence>
<evidence type="ECO:0008006" key="5">
    <source>
        <dbReference type="Google" id="ProtNLM"/>
    </source>
</evidence>
<accession>A0A1G1WJ95</accession>
<gene>
    <name evidence="3" type="ORF">A2Z42_02060</name>
</gene>
<proteinExistence type="predicted"/>
<protein>
    <recommendedName>
        <fullName evidence="5">DUF3105 domain-containing protein</fullName>
    </recommendedName>
</protein>
<reference evidence="3 4" key="1">
    <citation type="journal article" date="2016" name="Nat. Commun.">
        <title>Thousands of microbial genomes shed light on interconnected biogeochemical processes in an aquifer system.</title>
        <authorList>
            <person name="Anantharaman K."/>
            <person name="Brown C.T."/>
            <person name="Hug L.A."/>
            <person name="Sharon I."/>
            <person name="Castelle C.J."/>
            <person name="Probst A.J."/>
            <person name="Thomas B.C."/>
            <person name="Singh A."/>
            <person name="Wilkins M.J."/>
            <person name="Karaoz U."/>
            <person name="Brodie E.L."/>
            <person name="Williams K.H."/>
            <person name="Hubbard S.S."/>
            <person name="Banfield J.F."/>
        </authorList>
    </citation>
    <scope>NUCLEOTIDE SEQUENCE [LARGE SCALE GENOMIC DNA]</scope>
</reference>